<dbReference type="EMBL" id="CM031828">
    <property type="protein sequence ID" value="KAG6717215.1"/>
    <property type="molecule type" value="Genomic_DNA"/>
</dbReference>
<keyword evidence="4" id="KW-1185">Reference proteome</keyword>
<dbReference type="Proteomes" id="UP000811609">
    <property type="component" value="Chromosome 4"/>
</dbReference>
<evidence type="ECO:0000313" key="2">
    <source>
        <dbReference type="EMBL" id="KAG6657394.1"/>
    </source>
</evidence>
<proteinExistence type="predicted"/>
<name>A0A8T1QTB6_CARIL</name>
<feature type="region of interest" description="Disordered" evidence="1">
    <location>
        <begin position="26"/>
        <end position="84"/>
    </location>
</feature>
<reference evidence="3" key="2">
    <citation type="submission" date="2021-01" db="EMBL/GenBank/DDBJ databases">
        <authorList>
            <person name="Lovell J.T."/>
            <person name="Bentley N."/>
            <person name="Bhattarai G."/>
            <person name="Jenkins J.W."/>
            <person name="Sreedasyam A."/>
            <person name="Alarcon Y."/>
            <person name="Bock C."/>
            <person name="Boston L."/>
            <person name="Carlson J."/>
            <person name="Cervantes K."/>
            <person name="Clermont K."/>
            <person name="Krom N."/>
            <person name="Kubenka K."/>
            <person name="Mamidi S."/>
            <person name="Mattison C."/>
            <person name="Monteros M."/>
            <person name="Pisani C."/>
            <person name="Plott C."/>
            <person name="Rajasekar S."/>
            <person name="Rhein H.S."/>
            <person name="Rohla C."/>
            <person name="Song M."/>
            <person name="Hilaire R.S."/>
            <person name="Shu S."/>
            <person name="Wells L."/>
            <person name="Wang X."/>
            <person name="Webber J."/>
            <person name="Heerema R.J."/>
            <person name="Klein P."/>
            <person name="Conner P."/>
            <person name="Grauke L."/>
            <person name="Grimwood J."/>
            <person name="Schmutz J."/>
            <person name="Randall J.J."/>
        </authorList>
    </citation>
    <scope>NUCLEOTIDE SEQUENCE</scope>
    <source>
        <tissue evidence="3">Leaf</tissue>
    </source>
</reference>
<dbReference type="AlphaFoldDB" id="A0A8T1QTB6"/>
<evidence type="ECO:0000313" key="4">
    <source>
        <dbReference type="Proteomes" id="UP000811609"/>
    </source>
</evidence>
<gene>
    <name evidence="2" type="ORF">CIPAW_04G087900</name>
    <name evidence="3" type="ORF">I3842_04G087100</name>
</gene>
<sequence>MAESPSSTSKSNPQKVLIIMEKENTVPQHILQINDHEDDNGNNNNENKDTDEEVDQNPGVITRANIGEISKEEEANRPLKKQKHRSLVSIYTATKPMNINC</sequence>
<organism evidence="2 4">
    <name type="scientific">Carya illinoinensis</name>
    <name type="common">Pecan</name>
    <dbReference type="NCBI Taxonomy" id="32201"/>
    <lineage>
        <taxon>Eukaryota</taxon>
        <taxon>Viridiplantae</taxon>
        <taxon>Streptophyta</taxon>
        <taxon>Embryophyta</taxon>
        <taxon>Tracheophyta</taxon>
        <taxon>Spermatophyta</taxon>
        <taxon>Magnoliopsida</taxon>
        <taxon>eudicotyledons</taxon>
        <taxon>Gunneridae</taxon>
        <taxon>Pentapetalae</taxon>
        <taxon>rosids</taxon>
        <taxon>fabids</taxon>
        <taxon>Fagales</taxon>
        <taxon>Juglandaceae</taxon>
        <taxon>Carya</taxon>
    </lineage>
</organism>
<dbReference type="EMBL" id="CM031812">
    <property type="protein sequence ID" value="KAG6657394.1"/>
    <property type="molecule type" value="Genomic_DNA"/>
</dbReference>
<evidence type="ECO:0000256" key="1">
    <source>
        <dbReference type="SAM" id="MobiDB-lite"/>
    </source>
</evidence>
<dbReference type="Proteomes" id="UP000811246">
    <property type="component" value="Chromosome 4"/>
</dbReference>
<comment type="caution">
    <text evidence="2">The sequence shown here is derived from an EMBL/GenBank/DDBJ whole genome shotgun (WGS) entry which is preliminary data.</text>
</comment>
<reference evidence="2" key="1">
    <citation type="submission" date="2020-12" db="EMBL/GenBank/DDBJ databases">
        <title>WGS assembly of Carya illinoinensis cv. Pawnee.</title>
        <authorList>
            <person name="Platts A."/>
            <person name="Shu S."/>
            <person name="Wright S."/>
            <person name="Barry K."/>
            <person name="Edger P."/>
            <person name="Pires J.C."/>
            <person name="Schmutz J."/>
        </authorList>
    </citation>
    <scope>NUCLEOTIDE SEQUENCE</scope>
    <source>
        <tissue evidence="2">Leaf</tissue>
    </source>
</reference>
<evidence type="ECO:0000313" key="3">
    <source>
        <dbReference type="EMBL" id="KAG6717215.1"/>
    </source>
</evidence>
<protein>
    <submittedName>
        <fullName evidence="2">Uncharacterized protein</fullName>
    </submittedName>
</protein>
<accession>A0A8T1QTB6</accession>